<proteinExistence type="predicted"/>
<organism evidence="2 3">
    <name type="scientific">Clonostachys chloroleuca</name>
    <dbReference type="NCBI Taxonomy" id="1926264"/>
    <lineage>
        <taxon>Eukaryota</taxon>
        <taxon>Fungi</taxon>
        <taxon>Dikarya</taxon>
        <taxon>Ascomycota</taxon>
        <taxon>Pezizomycotina</taxon>
        <taxon>Sordariomycetes</taxon>
        <taxon>Hypocreomycetidae</taxon>
        <taxon>Hypocreales</taxon>
        <taxon>Bionectriaceae</taxon>
        <taxon>Clonostachys</taxon>
    </lineage>
</organism>
<dbReference type="InterPro" id="IPR011051">
    <property type="entry name" value="RmlC_Cupin_sf"/>
</dbReference>
<dbReference type="CDD" id="cd02208">
    <property type="entry name" value="cupin_RmlC-like"/>
    <property type="match status" value="1"/>
</dbReference>
<dbReference type="InterPro" id="IPR013096">
    <property type="entry name" value="Cupin_2"/>
</dbReference>
<comment type="caution">
    <text evidence="2">The sequence shown here is derived from an EMBL/GenBank/DDBJ whole genome shotgun (WGS) entry which is preliminary data.</text>
</comment>
<dbReference type="SUPFAM" id="SSF51182">
    <property type="entry name" value="RmlC-like cupins"/>
    <property type="match status" value="1"/>
</dbReference>
<evidence type="ECO:0000313" key="2">
    <source>
        <dbReference type="EMBL" id="CAI6091877.1"/>
    </source>
</evidence>
<evidence type="ECO:0000259" key="1">
    <source>
        <dbReference type="Pfam" id="PF07883"/>
    </source>
</evidence>
<dbReference type="AlphaFoldDB" id="A0AA35Q4Y4"/>
<accession>A0AA35Q4Y4</accession>
<dbReference type="Proteomes" id="UP001160390">
    <property type="component" value="Unassembled WGS sequence"/>
</dbReference>
<gene>
    <name evidence="2" type="ORF">CCHLO57077_00006032</name>
</gene>
<name>A0AA35Q4Y4_9HYPO</name>
<protein>
    <recommendedName>
        <fullName evidence="1">Cupin type-2 domain-containing protein</fullName>
    </recommendedName>
</protein>
<dbReference type="Gene3D" id="2.60.120.10">
    <property type="entry name" value="Jelly Rolls"/>
    <property type="match status" value="1"/>
</dbReference>
<keyword evidence="3" id="KW-1185">Reference proteome</keyword>
<dbReference type="EMBL" id="CABFNP030001195">
    <property type="protein sequence ID" value="CAI6091877.1"/>
    <property type="molecule type" value="Genomic_DNA"/>
</dbReference>
<dbReference type="Pfam" id="PF07883">
    <property type="entry name" value="Cupin_2"/>
    <property type="match status" value="1"/>
</dbReference>
<sequence>MPFAPLFFLRGRSPTRTNQASRLCARSFYVEFYHLETEGMRAFFNKQTYPTRDNKRHSEETVWHPPPHYHLLQDEYFTIVAGGGTWHLWNKSVHLTKGDEIVVPARAWHWFESDPSVDEPLEIAVNYEAGYEAMEERFFRNTFGYVADCCEQGISPSIVQLMVFFMYNTMPPGIKTPGPEWLNMWFNTVFMYVVGSAGQFLLGYRASYPEYYWCNEQEN</sequence>
<dbReference type="InterPro" id="IPR014710">
    <property type="entry name" value="RmlC-like_jellyroll"/>
</dbReference>
<feature type="domain" description="Cupin type-2" evidence="1">
    <location>
        <begin position="65"/>
        <end position="113"/>
    </location>
</feature>
<evidence type="ECO:0000313" key="3">
    <source>
        <dbReference type="Proteomes" id="UP001160390"/>
    </source>
</evidence>
<reference evidence="2" key="1">
    <citation type="submission" date="2023-01" db="EMBL/GenBank/DDBJ databases">
        <authorList>
            <person name="Piombo E."/>
        </authorList>
    </citation>
    <scope>NUCLEOTIDE SEQUENCE</scope>
</reference>